<comment type="caution">
    <text evidence="2">The sequence shown here is derived from an EMBL/GenBank/DDBJ whole genome shotgun (WGS) entry which is preliminary data.</text>
</comment>
<dbReference type="EMBL" id="AVOT02075223">
    <property type="protein sequence ID" value="MBW0564037.1"/>
    <property type="molecule type" value="Genomic_DNA"/>
</dbReference>
<organism evidence="2 3">
    <name type="scientific">Austropuccinia psidii MF-1</name>
    <dbReference type="NCBI Taxonomy" id="1389203"/>
    <lineage>
        <taxon>Eukaryota</taxon>
        <taxon>Fungi</taxon>
        <taxon>Dikarya</taxon>
        <taxon>Basidiomycota</taxon>
        <taxon>Pucciniomycotina</taxon>
        <taxon>Pucciniomycetes</taxon>
        <taxon>Pucciniales</taxon>
        <taxon>Sphaerophragmiaceae</taxon>
        <taxon>Austropuccinia</taxon>
    </lineage>
</organism>
<accession>A0A9Q3PKR7</accession>
<evidence type="ECO:0000313" key="2">
    <source>
        <dbReference type="EMBL" id="MBW0564037.1"/>
    </source>
</evidence>
<dbReference type="AlphaFoldDB" id="A0A9Q3PKR7"/>
<dbReference type="OrthoDB" id="3929326at2759"/>
<dbReference type="Proteomes" id="UP000765509">
    <property type="component" value="Unassembled WGS sequence"/>
</dbReference>
<protein>
    <submittedName>
        <fullName evidence="2">Uncharacterized protein</fullName>
    </submittedName>
</protein>
<name>A0A9Q3PKR7_9BASI</name>
<evidence type="ECO:0000256" key="1">
    <source>
        <dbReference type="SAM" id="MobiDB-lite"/>
    </source>
</evidence>
<gene>
    <name evidence="2" type="ORF">O181_103752</name>
</gene>
<keyword evidence="3" id="KW-1185">Reference proteome</keyword>
<sequence>MLDKGWNQSPPYATLKKDFVDIHPTARSFKIILEKPRNNANRFMLDSFQYAKGRWDKSHKPPDIRVGDLALVSPLNSENIKSPKRLKYSFAGPFMIKALNGPNSVQLELTGDLMNKHPTFPVILIKPYSSSDKDLFPPKSKTPLEIHPRRSRRKENCKSL</sequence>
<reference evidence="2" key="1">
    <citation type="submission" date="2021-03" db="EMBL/GenBank/DDBJ databases">
        <title>Draft genome sequence of rust myrtle Austropuccinia psidii MF-1, a brazilian biotype.</title>
        <authorList>
            <person name="Quecine M.C."/>
            <person name="Pachon D.M.R."/>
            <person name="Bonatelli M.L."/>
            <person name="Correr F.H."/>
            <person name="Franceschini L.M."/>
            <person name="Leite T.F."/>
            <person name="Margarido G.R.A."/>
            <person name="Almeida C.A."/>
            <person name="Ferrarezi J.A."/>
            <person name="Labate C.A."/>
        </authorList>
    </citation>
    <scope>NUCLEOTIDE SEQUENCE</scope>
    <source>
        <strain evidence="2">MF-1</strain>
    </source>
</reference>
<proteinExistence type="predicted"/>
<feature type="region of interest" description="Disordered" evidence="1">
    <location>
        <begin position="134"/>
        <end position="160"/>
    </location>
</feature>
<evidence type="ECO:0000313" key="3">
    <source>
        <dbReference type="Proteomes" id="UP000765509"/>
    </source>
</evidence>